<organism evidence="4 5">
    <name type="scientific">Rasamsonia emersonii (strain ATCC 16479 / CBS 393.64 / IMI 116815)</name>
    <dbReference type="NCBI Taxonomy" id="1408163"/>
    <lineage>
        <taxon>Eukaryota</taxon>
        <taxon>Fungi</taxon>
        <taxon>Dikarya</taxon>
        <taxon>Ascomycota</taxon>
        <taxon>Pezizomycotina</taxon>
        <taxon>Eurotiomycetes</taxon>
        <taxon>Eurotiomycetidae</taxon>
        <taxon>Eurotiales</taxon>
        <taxon>Trichocomaceae</taxon>
        <taxon>Rasamsonia</taxon>
    </lineage>
</organism>
<dbReference type="Proteomes" id="UP000053958">
    <property type="component" value="Unassembled WGS sequence"/>
</dbReference>
<dbReference type="PANTHER" id="PTHR21660">
    <property type="entry name" value="THIOESTERASE SUPERFAMILY MEMBER-RELATED"/>
    <property type="match status" value="1"/>
</dbReference>
<comment type="caution">
    <text evidence="4">The sequence shown here is derived from an EMBL/GenBank/DDBJ whole genome shotgun (WGS) entry which is preliminary data.</text>
</comment>
<evidence type="ECO:0000256" key="1">
    <source>
        <dbReference type="ARBA" id="ARBA00008324"/>
    </source>
</evidence>
<dbReference type="STRING" id="1408163.A0A0F4YM92"/>
<keyword evidence="2" id="KW-0378">Hydrolase</keyword>
<dbReference type="EMBL" id="LASV01000357">
    <property type="protein sequence ID" value="KKA19349.1"/>
    <property type="molecule type" value="Genomic_DNA"/>
</dbReference>
<feature type="domain" description="Thioesterase" evidence="3">
    <location>
        <begin position="79"/>
        <end position="151"/>
    </location>
</feature>
<dbReference type="Gene3D" id="3.10.129.10">
    <property type="entry name" value="Hotdog Thioesterase"/>
    <property type="match status" value="1"/>
</dbReference>
<sequence>MPAVEKQLRAQYWLPQVGHDKVSIIMSSELSSVQKVWERIRPNSPIYAFLLEDVEIYEAQKGVVRARITVSARHLNSKGTLHGAFSACVIDWAGGMAIASHGLESTGASTDIHVSYLSPAKLGDWLEIESRASKVGKTLAFTTVTISKRDDSGQLILVAQGSHTKYIKH</sequence>
<dbReference type="Pfam" id="PF03061">
    <property type="entry name" value="4HBT"/>
    <property type="match status" value="1"/>
</dbReference>
<dbReference type="InterPro" id="IPR003736">
    <property type="entry name" value="PAAI_dom"/>
</dbReference>
<dbReference type="FunFam" id="3.10.129.10:FF:000033">
    <property type="entry name" value="acyl-coenzyme A thioesterase 13"/>
    <property type="match status" value="1"/>
</dbReference>
<dbReference type="OrthoDB" id="46529at2759"/>
<comment type="similarity">
    <text evidence="1">Belongs to the thioesterase PaaI family.</text>
</comment>
<protein>
    <submittedName>
        <fullName evidence="4">Thioesterase family protein</fullName>
    </submittedName>
</protein>
<evidence type="ECO:0000313" key="4">
    <source>
        <dbReference type="EMBL" id="KKA19349.1"/>
    </source>
</evidence>
<dbReference type="InterPro" id="IPR029069">
    <property type="entry name" value="HotDog_dom_sf"/>
</dbReference>
<dbReference type="RefSeq" id="XP_013325961.1">
    <property type="nucleotide sequence ID" value="XM_013470507.1"/>
</dbReference>
<gene>
    <name evidence="4" type="ORF">T310_6685</name>
</gene>
<dbReference type="PANTHER" id="PTHR21660:SF11">
    <property type="entry name" value="FAMILY PROTEIN, PUTATIVE (AFU_ORTHOLOGUE AFUA_4G04355)-RELATED"/>
    <property type="match status" value="1"/>
</dbReference>
<evidence type="ECO:0000259" key="3">
    <source>
        <dbReference type="Pfam" id="PF03061"/>
    </source>
</evidence>
<dbReference type="CDD" id="cd03443">
    <property type="entry name" value="PaaI_thioesterase"/>
    <property type="match status" value="1"/>
</dbReference>
<name>A0A0F4YM92_RASE3</name>
<evidence type="ECO:0000313" key="5">
    <source>
        <dbReference type="Proteomes" id="UP000053958"/>
    </source>
</evidence>
<dbReference type="AlphaFoldDB" id="A0A0F4YM92"/>
<evidence type="ECO:0000256" key="2">
    <source>
        <dbReference type="ARBA" id="ARBA00022801"/>
    </source>
</evidence>
<dbReference type="GeneID" id="25318980"/>
<reference evidence="4 5" key="1">
    <citation type="submission" date="2015-04" db="EMBL/GenBank/DDBJ databases">
        <authorList>
            <person name="Heijne W.H."/>
            <person name="Fedorova N.D."/>
            <person name="Nierman W.C."/>
            <person name="Vollebregt A.W."/>
            <person name="Zhao Z."/>
            <person name="Wu L."/>
            <person name="Kumar M."/>
            <person name="Stam H."/>
            <person name="van den Berg M.A."/>
            <person name="Pel H.J."/>
        </authorList>
    </citation>
    <scope>NUCLEOTIDE SEQUENCE [LARGE SCALE GENOMIC DNA]</scope>
    <source>
        <strain evidence="4 5">CBS 393.64</strain>
    </source>
</reference>
<dbReference type="NCBIfam" id="TIGR00369">
    <property type="entry name" value="unchar_dom_1"/>
    <property type="match status" value="1"/>
</dbReference>
<dbReference type="GO" id="GO:0047617">
    <property type="term" value="F:fatty acyl-CoA hydrolase activity"/>
    <property type="evidence" value="ECO:0007669"/>
    <property type="project" value="InterPro"/>
</dbReference>
<keyword evidence="5" id="KW-1185">Reference proteome</keyword>
<dbReference type="InterPro" id="IPR006683">
    <property type="entry name" value="Thioestr_dom"/>
</dbReference>
<dbReference type="SUPFAM" id="SSF54637">
    <property type="entry name" value="Thioesterase/thiol ester dehydrase-isomerase"/>
    <property type="match status" value="1"/>
</dbReference>
<proteinExistence type="inferred from homology"/>
<dbReference type="InterPro" id="IPR039298">
    <property type="entry name" value="ACOT13"/>
</dbReference>
<accession>A0A0F4YM92</accession>